<name>A0A2S7RZY9_ENTMU</name>
<sequence length="142" mass="15945">MKKVVGSLLIILSFVVLSGCTSGVTVNDLQANDWTVKGFEDRAGNKMIASFSDDVITFTIDSSEASIKDTADEFVREMAFEINYRLEKDRMTWEDPAGVSEEAKYKVSREDSNIVLTPDDENKEHEEMILIPHTSKDTDDSK</sequence>
<evidence type="ECO:0000313" key="2">
    <source>
        <dbReference type="EMBL" id="PQF25866.1"/>
    </source>
</evidence>
<feature type="chain" id="PRO_5039142529" evidence="1">
    <location>
        <begin position="19"/>
        <end position="142"/>
    </location>
</feature>
<keyword evidence="1" id="KW-0732">Signal</keyword>
<dbReference type="PROSITE" id="PS51257">
    <property type="entry name" value="PROKAR_LIPOPROTEIN"/>
    <property type="match status" value="1"/>
</dbReference>
<comment type="caution">
    <text evidence="2">The sequence shown here is derived from an EMBL/GenBank/DDBJ whole genome shotgun (WGS) entry which is preliminary data.</text>
</comment>
<dbReference type="Proteomes" id="UP000237934">
    <property type="component" value="Unassembled WGS sequence"/>
</dbReference>
<accession>A0A2S7RZY9</accession>
<proteinExistence type="predicted"/>
<feature type="signal peptide" evidence="1">
    <location>
        <begin position="1"/>
        <end position="18"/>
    </location>
</feature>
<organism evidence="2 3">
    <name type="scientific">Enterococcus mundtii</name>
    <dbReference type="NCBI Taxonomy" id="53346"/>
    <lineage>
        <taxon>Bacteria</taxon>
        <taxon>Bacillati</taxon>
        <taxon>Bacillota</taxon>
        <taxon>Bacilli</taxon>
        <taxon>Lactobacillales</taxon>
        <taxon>Enterococcaceae</taxon>
        <taxon>Enterococcus</taxon>
    </lineage>
</organism>
<reference evidence="2 3" key="1">
    <citation type="journal article" date="2018" name="Pathog. Dis.">
        <title>Whole-genome sequencing based characterization of antimicrobial resistance in Enterococcus.</title>
        <authorList>
            <person name="Tyson G."/>
        </authorList>
    </citation>
    <scope>NUCLEOTIDE SEQUENCE [LARGE SCALE GENOMIC DNA]</scope>
    <source>
        <strain evidence="2 3">CVM N55263</strain>
    </source>
</reference>
<gene>
    <name evidence="2" type="ORF">CUS89_00705</name>
</gene>
<dbReference type="AlphaFoldDB" id="A0A2S7RZY9"/>
<evidence type="ECO:0000256" key="1">
    <source>
        <dbReference type="SAM" id="SignalP"/>
    </source>
</evidence>
<dbReference type="RefSeq" id="WP_104870645.1">
    <property type="nucleotide sequence ID" value="NZ_PUAP01000002.1"/>
</dbReference>
<dbReference type="EMBL" id="PUAP01000002">
    <property type="protein sequence ID" value="PQF25866.1"/>
    <property type="molecule type" value="Genomic_DNA"/>
</dbReference>
<evidence type="ECO:0000313" key="3">
    <source>
        <dbReference type="Proteomes" id="UP000237934"/>
    </source>
</evidence>
<protein>
    <submittedName>
        <fullName evidence="2">Peptidoglycan-binding protein LysM</fullName>
    </submittedName>
</protein>